<dbReference type="EMBL" id="CAADFJ010000004">
    <property type="protein sequence ID" value="VFJ96046.1"/>
    <property type="molecule type" value="Genomic_DNA"/>
</dbReference>
<name>A0A450U7B7_9GAMM</name>
<organism evidence="1">
    <name type="scientific">Candidatus Kentrum eta</name>
    <dbReference type="NCBI Taxonomy" id="2126337"/>
    <lineage>
        <taxon>Bacteria</taxon>
        <taxon>Pseudomonadati</taxon>
        <taxon>Pseudomonadota</taxon>
        <taxon>Gammaproteobacteria</taxon>
        <taxon>Candidatus Kentrum</taxon>
    </lineage>
</organism>
<evidence type="ECO:0000313" key="1">
    <source>
        <dbReference type="EMBL" id="VFJ87652.1"/>
    </source>
</evidence>
<proteinExistence type="predicted"/>
<dbReference type="EMBL" id="CAADFG010000004">
    <property type="protein sequence ID" value="VFJ87652.1"/>
    <property type="molecule type" value="Genomic_DNA"/>
</dbReference>
<dbReference type="AlphaFoldDB" id="A0A450U7B7"/>
<dbReference type="EMBL" id="CAADFI010000004">
    <property type="protein sequence ID" value="VFJ89434.1"/>
    <property type="molecule type" value="Genomic_DNA"/>
</dbReference>
<evidence type="ECO:0000313" key="3">
    <source>
        <dbReference type="EMBL" id="VFJ96046.1"/>
    </source>
</evidence>
<gene>
    <name evidence="1" type="ORF">BECKH772A_GA0070896_1000444</name>
    <name evidence="2" type="ORF">BECKH772B_GA0070898_1000444</name>
    <name evidence="3" type="ORF">BECKH772C_GA0070978_1000445</name>
</gene>
<protein>
    <submittedName>
        <fullName evidence="1">Uncharacterized protein</fullName>
    </submittedName>
</protein>
<evidence type="ECO:0000313" key="2">
    <source>
        <dbReference type="EMBL" id="VFJ89434.1"/>
    </source>
</evidence>
<reference evidence="1" key="1">
    <citation type="submission" date="2019-02" db="EMBL/GenBank/DDBJ databases">
        <authorList>
            <person name="Gruber-Vodicka R. H."/>
            <person name="Seah K. B. B."/>
        </authorList>
    </citation>
    <scope>NUCLEOTIDE SEQUENCE</scope>
    <source>
        <strain evidence="3">BECK_SA2B12</strain>
        <strain evidence="1">BECK_SA2B15</strain>
        <strain evidence="2">BECK_SA2B20</strain>
    </source>
</reference>
<sequence length="272" mass="30278">MPYATGDLSNKSKEGELILERPNIYEFEQALIAIGVEESDAKRYALNTGRSWTVFRRQRAVNPAIRHPAWLNAPQSSTLALVCLLSAWNENNGADRQIVERLAARPYEEVERDLRELARIDDAPLLHIGDVRKAKSPLELLALFGDQITRSQLDRFFSIAGDLLSAPDHQLELPDEERYAAQIHGKVRPHSDLLLQSVCNSLIKLAVRGPEQAGLDGLNIEARVTGLVRELLDGADGTRWLSLSSYLSSLAEAAPDAFLGAVEKGLQHRMRR</sequence>
<accession>A0A450U7B7</accession>